<dbReference type="Proteomes" id="UP001237642">
    <property type="component" value="Unassembled WGS sequence"/>
</dbReference>
<evidence type="ECO:0000313" key="10">
    <source>
        <dbReference type="Proteomes" id="UP001237642"/>
    </source>
</evidence>
<dbReference type="CDD" id="cd00086">
    <property type="entry name" value="homeodomain"/>
    <property type="match status" value="1"/>
</dbReference>
<name>A0AAD8N2Y9_9APIA</name>
<gene>
    <name evidence="9" type="ORF">POM88_013680</name>
</gene>
<dbReference type="Pfam" id="PF00046">
    <property type="entry name" value="Homeodomain"/>
    <property type="match status" value="1"/>
</dbReference>
<feature type="region of interest" description="Disordered" evidence="7">
    <location>
        <begin position="61"/>
        <end position="84"/>
    </location>
</feature>
<dbReference type="SUPFAM" id="SSF46689">
    <property type="entry name" value="Homeodomain-like"/>
    <property type="match status" value="1"/>
</dbReference>
<keyword evidence="2 5" id="KW-0238">DNA-binding</keyword>
<evidence type="ECO:0000313" key="9">
    <source>
        <dbReference type="EMBL" id="KAK1394624.1"/>
    </source>
</evidence>
<dbReference type="AlphaFoldDB" id="A0AAD8N2Y9"/>
<keyword evidence="10" id="KW-1185">Reference proteome</keyword>
<dbReference type="GO" id="GO:0003677">
    <property type="term" value="F:DNA binding"/>
    <property type="evidence" value="ECO:0007669"/>
    <property type="project" value="UniProtKB-UniRule"/>
</dbReference>
<dbReference type="PANTHER" id="PTHR15467:SF9">
    <property type="entry name" value="HOMEOBOX DOMAIN-CONTAINING PROTEIN"/>
    <property type="match status" value="1"/>
</dbReference>
<dbReference type="GO" id="GO:0004601">
    <property type="term" value="F:peroxidase activity"/>
    <property type="evidence" value="ECO:0007669"/>
    <property type="project" value="UniProtKB-KW"/>
</dbReference>
<evidence type="ECO:0000256" key="2">
    <source>
        <dbReference type="ARBA" id="ARBA00023125"/>
    </source>
</evidence>
<dbReference type="Gene3D" id="1.10.10.60">
    <property type="entry name" value="Homeodomain-like"/>
    <property type="match status" value="1"/>
</dbReference>
<reference evidence="9" key="1">
    <citation type="submission" date="2023-02" db="EMBL/GenBank/DDBJ databases">
        <title>Genome of toxic invasive species Heracleum sosnowskyi carries increased number of genes despite the absence of recent whole-genome duplications.</title>
        <authorList>
            <person name="Schelkunov M."/>
            <person name="Shtratnikova V."/>
            <person name="Makarenko M."/>
            <person name="Klepikova A."/>
            <person name="Omelchenko D."/>
            <person name="Novikova G."/>
            <person name="Obukhova E."/>
            <person name="Bogdanov V."/>
            <person name="Penin A."/>
            <person name="Logacheva M."/>
        </authorList>
    </citation>
    <scope>NUCLEOTIDE SEQUENCE</scope>
    <source>
        <strain evidence="9">Hsosn_3</strain>
        <tissue evidence="9">Leaf</tissue>
    </source>
</reference>
<evidence type="ECO:0000259" key="8">
    <source>
        <dbReference type="PROSITE" id="PS50071"/>
    </source>
</evidence>
<keyword evidence="9" id="KW-0575">Peroxidase</keyword>
<feature type="domain" description="Homeobox" evidence="8">
    <location>
        <begin position="274"/>
        <end position="334"/>
    </location>
</feature>
<evidence type="ECO:0000256" key="6">
    <source>
        <dbReference type="RuleBase" id="RU000682"/>
    </source>
</evidence>
<keyword evidence="3 5" id="KW-0371">Homeobox</keyword>
<evidence type="ECO:0000256" key="1">
    <source>
        <dbReference type="ARBA" id="ARBA00004123"/>
    </source>
</evidence>
<dbReference type="InterPro" id="IPR009057">
    <property type="entry name" value="Homeodomain-like_sf"/>
</dbReference>
<comment type="subcellular location">
    <subcellularLocation>
        <location evidence="1 5 6">Nucleus</location>
    </subcellularLocation>
</comment>
<accession>A0AAD8N2Y9</accession>
<keyword evidence="9" id="KW-0560">Oxidoreductase</keyword>
<dbReference type="EMBL" id="JAUIZM010000003">
    <property type="protein sequence ID" value="KAK1394624.1"/>
    <property type="molecule type" value="Genomic_DNA"/>
</dbReference>
<dbReference type="InterPro" id="IPR001356">
    <property type="entry name" value="HD"/>
</dbReference>
<evidence type="ECO:0000256" key="3">
    <source>
        <dbReference type="ARBA" id="ARBA00023155"/>
    </source>
</evidence>
<keyword evidence="4 5" id="KW-0539">Nucleus</keyword>
<comment type="caution">
    <text evidence="9">The sequence shown here is derived from an EMBL/GenBank/DDBJ whole genome shotgun (WGS) entry which is preliminary data.</text>
</comment>
<evidence type="ECO:0000256" key="7">
    <source>
        <dbReference type="SAM" id="MobiDB-lite"/>
    </source>
</evidence>
<organism evidence="9 10">
    <name type="scientific">Heracleum sosnowskyi</name>
    <dbReference type="NCBI Taxonomy" id="360622"/>
    <lineage>
        <taxon>Eukaryota</taxon>
        <taxon>Viridiplantae</taxon>
        <taxon>Streptophyta</taxon>
        <taxon>Embryophyta</taxon>
        <taxon>Tracheophyta</taxon>
        <taxon>Spermatophyta</taxon>
        <taxon>Magnoliopsida</taxon>
        <taxon>eudicotyledons</taxon>
        <taxon>Gunneridae</taxon>
        <taxon>Pentapetalae</taxon>
        <taxon>asterids</taxon>
        <taxon>campanulids</taxon>
        <taxon>Apiales</taxon>
        <taxon>Apiaceae</taxon>
        <taxon>Apioideae</taxon>
        <taxon>apioid superclade</taxon>
        <taxon>Tordylieae</taxon>
        <taxon>Tordyliinae</taxon>
        <taxon>Heracleum</taxon>
    </lineage>
</organism>
<dbReference type="SMART" id="SM00389">
    <property type="entry name" value="HOX"/>
    <property type="match status" value="1"/>
</dbReference>
<dbReference type="PANTHER" id="PTHR15467">
    <property type="entry name" value="ZINC-FINGERS AND HOMEOBOXES RELATED"/>
    <property type="match status" value="1"/>
</dbReference>
<dbReference type="GO" id="GO:0005634">
    <property type="term" value="C:nucleus"/>
    <property type="evidence" value="ECO:0007669"/>
    <property type="project" value="UniProtKB-SubCell"/>
</dbReference>
<proteinExistence type="predicted"/>
<dbReference type="PROSITE" id="PS50071">
    <property type="entry name" value="HOMEOBOX_2"/>
    <property type="match status" value="1"/>
</dbReference>
<dbReference type="GO" id="GO:0000981">
    <property type="term" value="F:DNA-binding transcription factor activity, RNA polymerase II-specific"/>
    <property type="evidence" value="ECO:0007669"/>
    <property type="project" value="TreeGrafter"/>
</dbReference>
<protein>
    <submittedName>
        <fullName evidence="9">Protein OVEREXPRESSOR OF CATIONIC PEROXIDASE 3</fullName>
    </submittedName>
</protein>
<evidence type="ECO:0000256" key="4">
    <source>
        <dbReference type="ARBA" id="ARBA00023242"/>
    </source>
</evidence>
<reference evidence="9" key="2">
    <citation type="submission" date="2023-05" db="EMBL/GenBank/DDBJ databases">
        <authorList>
            <person name="Schelkunov M.I."/>
        </authorList>
    </citation>
    <scope>NUCLEOTIDE SEQUENCE</scope>
    <source>
        <strain evidence="9">Hsosn_3</strain>
        <tissue evidence="9">Leaf</tissue>
    </source>
</reference>
<sequence>MGCSAQISLSSSSIAMILTSSCKQQQSYSLVQNPICFLPRRSPLPFSRSVLTFGRRRGKSFPSIASNKKKNKPSLPQTNVGEDDDLDEDAFEALFRQLEEDLKNDDPSALDGDEEISEEDLALLERELEEALGDEELQKAFSSSVDESEIETEKGVDIDEEDDYDDEEEKKVVLKNWQIRRLAYALKNGRRKTSIKNLAAETCLDRAFVLELLRDPPPKLLLMSASLPDIPAPTILEPKSKLVEDVPSENEIESEELDSKKRAPKVKVPVHAMQGSWSAQKRIKKVQVDTLERVYGRTKRPTNAMISNIVHVTNLPRKRVVKWFEDKRTEDEVPDRRVPYQRLTSETVSTS</sequence>
<evidence type="ECO:0000256" key="5">
    <source>
        <dbReference type="PROSITE-ProRule" id="PRU00108"/>
    </source>
</evidence>
<feature type="DNA-binding region" description="Homeobox" evidence="5">
    <location>
        <begin position="276"/>
        <end position="335"/>
    </location>
</feature>